<dbReference type="GO" id="GO:0005975">
    <property type="term" value="P:carbohydrate metabolic process"/>
    <property type="evidence" value="ECO:0007669"/>
    <property type="project" value="InterPro"/>
</dbReference>
<protein>
    <submittedName>
        <fullName evidence="3">Trehalose-6-phosphate phosphatase</fullName>
    </submittedName>
</protein>
<dbReference type="InterPro" id="IPR005195">
    <property type="entry name" value="Glyco_hydro_65_M"/>
</dbReference>
<evidence type="ECO:0000256" key="1">
    <source>
        <dbReference type="SAM" id="MobiDB-lite"/>
    </source>
</evidence>
<proteinExistence type="predicted"/>
<feature type="region of interest" description="Disordered" evidence="1">
    <location>
        <begin position="91"/>
        <end position="128"/>
    </location>
</feature>
<evidence type="ECO:0000259" key="2">
    <source>
        <dbReference type="Pfam" id="PF03632"/>
    </source>
</evidence>
<comment type="caution">
    <text evidence="3">The sequence shown here is derived from an EMBL/GenBank/DDBJ whole genome shotgun (WGS) entry which is preliminary data.</text>
</comment>
<accession>A0A226WST6</accession>
<dbReference type="Gene3D" id="1.50.10.10">
    <property type="match status" value="1"/>
</dbReference>
<feature type="compositionally biased region" description="Polar residues" evidence="1">
    <location>
        <begin position="91"/>
        <end position="107"/>
    </location>
</feature>
<dbReference type="AlphaFoldDB" id="A0A226WST6"/>
<reference evidence="4" key="1">
    <citation type="submission" date="2017-01" db="EMBL/GenBank/DDBJ databases">
        <title>Genome Analysis of Deinococcus marmoris KOPRI26562.</title>
        <authorList>
            <person name="Kim J.H."/>
            <person name="Oh H.-M."/>
        </authorList>
    </citation>
    <scope>NUCLEOTIDE SEQUENCE [LARGE SCALE GENOMIC DNA]</scope>
    <source>
        <strain evidence="4">PAMC 26633</strain>
    </source>
</reference>
<dbReference type="Pfam" id="PF03632">
    <property type="entry name" value="Glyco_hydro_65m"/>
    <property type="match status" value="1"/>
</dbReference>
<dbReference type="EMBL" id="MTHB01000225">
    <property type="protein sequence ID" value="OXC74255.1"/>
    <property type="molecule type" value="Genomic_DNA"/>
</dbReference>
<sequence>MLLRFNMFHLLQAVSPNSIGLDIGVPARGWTGEGYQGHIFWDELFIFPFFNYRLPEITRSLLMYRYRRLDEARAAAAAAGYKGAMFPWQSGSDGSEETQAFNLNPRSQHWVPDNSYRTPSQRSPPIRG</sequence>
<dbReference type="PANTHER" id="PTHR11051:SF8">
    <property type="entry name" value="PROTEIN-GLUCOSYLGALACTOSYLHYDROXYLYSINE GLUCOSIDASE"/>
    <property type="match status" value="1"/>
</dbReference>
<organism evidence="3 4">
    <name type="scientific">Caballeronia sordidicola</name>
    <name type="common">Burkholderia sordidicola</name>
    <dbReference type="NCBI Taxonomy" id="196367"/>
    <lineage>
        <taxon>Bacteria</taxon>
        <taxon>Pseudomonadati</taxon>
        <taxon>Pseudomonadota</taxon>
        <taxon>Betaproteobacteria</taxon>
        <taxon>Burkholderiales</taxon>
        <taxon>Burkholderiaceae</taxon>
        <taxon>Caballeronia</taxon>
    </lineage>
</organism>
<feature type="domain" description="Glycoside hydrolase family 65 central catalytic" evidence="2">
    <location>
        <begin position="4"/>
        <end position="116"/>
    </location>
</feature>
<dbReference type="GO" id="GO:0004553">
    <property type="term" value="F:hydrolase activity, hydrolyzing O-glycosyl compounds"/>
    <property type="evidence" value="ECO:0007669"/>
    <property type="project" value="TreeGrafter"/>
</dbReference>
<dbReference type="SUPFAM" id="SSF48208">
    <property type="entry name" value="Six-hairpin glycosidases"/>
    <property type="match status" value="1"/>
</dbReference>
<evidence type="ECO:0000313" key="4">
    <source>
        <dbReference type="Proteomes" id="UP000214720"/>
    </source>
</evidence>
<gene>
    <name evidence="3" type="ORF">BSU04_32850</name>
</gene>
<dbReference type="PANTHER" id="PTHR11051">
    <property type="entry name" value="GLYCOSYL HYDROLASE-RELATED"/>
    <property type="match status" value="1"/>
</dbReference>
<dbReference type="InterPro" id="IPR008928">
    <property type="entry name" value="6-hairpin_glycosidase_sf"/>
</dbReference>
<dbReference type="InterPro" id="IPR012341">
    <property type="entry name" value="6hp_glycosidase-like_sf"/>
</dbReference>
<feature type="compositionally biased region" description="Polar residues" evidence="1">
    <location>
        <begin position="115"/>
        <end position="128"/>
    </location>
</feature>
<evidence type="ECO:0000313" key="3">
    <source>
        <dbReference type="EMBL" id="OXC74255.1"/>
    </source>
</evidence>
<name>A0A226WST6_CABSO</name>
<dbReference type="Proteomes" id="UP000214720">
    <property type="component" value="Unassembled WGS sequence"/>
</dbReference>